<accession>A0AAW3V3K3</accession>
<evidence type="ECO:0008006" key="4">
    <source>
        <dbReference type="Google" id="ProtNLM"/>
    </source>
</evidence>
<evidence type="ECO:0000313" key="3">
    <source>
        <dbReference type="Proteomes" id="UP000518681"/>
    </source>
</evidence>
<gene>
    <name evidence="2" type="ORF">GGD69_005371</name>
</gene>
<comment type="caution">
    <text evidence="2">The sequence shown here is derived from an EMBL/GenBank/DDBJ whole genome shotgun (WGS) entry which is preliminary data.</text>
</comment>
<sequence length="137" mass="15124">MEKQMVQQAAGSTRTTRGSTRAVKRTVGWLIPLAIGMGIAMLIFHKTRFEQQADGVMSPEAAVQLGLISHDEESHVRQVWFVRARDGWFQYRAAYRGLNGKAGVIHAATHVDIAKVCATMSPADCRLLHPLAERVAN</sequence>
<proteinExistence type="predicted"/>
<keyword evidence="1" id="KW-0812">Transmembrane</keyword>
<organism evidence="2 3">
    <name type="scientific">Paraburkholderia fungorum</name>
    <dbReference type="NCBI Taxonomy" id="134537"/>
    <lineage>
        <taxon>Bacteria</taxon>
        <taxon>Pseudomonadati</taxon>
        <taxon>Pseudomonadota</taxon>
        <taxon>Betaproteobacteria</taxon>
        <taxon>Burkholderiales</taxon>
        <taxon>Burkholderiaceae</taxon>
        <taxon>Paraburkholderia</taxon>
    </lineage>
</organism>
<dbReference type="EMBL" id="JACIIK010000009">
    <property type="protein sequence ID" value="MBB6204477.1"/>
    <property type="molecule type" value="Genomic_DNA"/>
</dbReference>
<keyword evidence="1" id="KW-0472">Membrane</keyword>
<dbReference type="Proteomes" id="UP000518681">
    <property type="component" value="Unassembled WGS sequence"/>
</dbReference>
<dbReference type="RefSeq" id="WP_183801087.1">
    <property type="nucleotide sequence ID" value="NZ_JACIII010000013.1"/>
</dbReference>
<protein>
    <recommendedName>
        <fullName evidence="4">DUF1508 domain-containing protein</fullName>
    </recommendedName>
</protein>
<reference evidence="2 3" key="1">
    <citation type="submission" date="2020-08" db="EMBL/GenBank/DDBJ databases">
        <title>Genomic Encyclopedia of Type Strains, Phase IV (KMG-V): Genome sequencing to study the core and pangenomes of soil and plant-associated prokaryotes.</title>
        <authorList>
            <person name="Whitman W."/>
        </authorList>
    </citation>
    <scope>NUCLEOTIDE SEQUENCE [LARGE SCALE GENOMIC DNA]</scope>
    <source>
        <strain evidence="2 3">SEMIA 4013</strain>
    </source>
</reference>
<evidence type="ECO:0000313" key="2">
    <source>
        <dbReference type="EMBL" id="MBB6204477.1"/>
    </source>
</evidence>
<name>A0AAW3V3K3_9BURK</name>
<evidence type="ECO:0000256" key="1">
    <source>
        <dbReference type="SAM" id="Phobius"/>
    </source>
</evidence>
<feature type="transmembrane region" description="Helical" evidence="1">
    <location>
        <begin position="26"/>
        <end position="44"/>
    </location>
</feature>
<keyword evidence="1" id="KW-1133">Transmembrane helix</keyword>
<dbReference type="AlphaFoldDB" id="A0AAW3V3K3"/>